<feature type="transmembrane region" description="Helical" evidence="1">
    <location>
        <begin position="77"/>
        <end position="96"/>
    </location>
</feature>
<dbReference type="RefSeq" id="WP_074226262.1">
    <property type="nucleotide sequence ID" value="NZ_FSRC01000003.1"/>
</dbReference>
<feature type="transmembrane region" description="Helical" evidence="1">
    <location>
        <begin position="134"/>
        <end position="154"/>
    </location>
</feature>
<protein>
    <recommendedName>
        <fullName evidence="4">DUF2306 domain-containing protein</fullName>
    </recommendedName>
</protein>
<sequence>MSQKSKFIYYTGISEIVFVVLAFGVAAMVEPHRIERYFKPFVVMHIMGSMAWLILFVHQSRLALQGKIEKHRKNLNLATILVIFNTLIAVYITYAWGDAQRLIGESRDVLAFAILFFASIWAIKRNKPETHKRLLLIALMNLIGPAFSRVTSIFEWPQEIGVFAVFLTWIIVPISYDLVSIRKIHKATIIGIGFTLLSFAIMVSIVFSPWMRNITELIYGSQ</sequence>
<dbReference type="OrthoDB" id="648493at2"/>
<proteinExistence type="predicted"/>
<evidence type="ECO:0000313" key="3">
    <source>
        <dbReference type="Proteomes" id="UP000185221"/>
    </source>
</evidence>
<organism evidence="2 3">
    <name type="scientific">Algoriphagus halophilus</name>
    <dbReference type="NCBI Taxonomy" id="226505"/>
    <lineage>
        <taxon>Bacteria</taxon>
        <taxon>Pseudomonadati</taxon>
        <taxon>Bacteroidota</taxon>
        <taxon>Cytophagia</taxon>
        <taxon>Cytophagales</taxon>
        <taxon>Cyclobacteriaceae</taxon>
        <taxon>Algoriphagus</taxon>
    </lineage>
</organism>
<keyword evidence="1" id="KW-0812">Transmembrane</keyword>
<dbReference type="AlphaFoldDB" id="A0A1N6H187"/>
<feature type="transmembrane region" description="Helical" evidence="1">
    <location>
        <begin position="160"/>
        <end position="179"/>
    </location>
</feature>
<keyword evidence="3" id="KW-1185">Reference proteome</keyword>
<keyword evidence="1" id="KW-1133">Transmembrane helix</keyword>
<evidence type="ECO:0000256" key="1">
    <source>
        <dbReference type="SAM" id="Phobius"/>
    </source>
</evidence>
<feature type="transmembrane region" description="Helical" evidence="1">
    <location>
        <begin position="41"/>
        <end position="57"/>
    </location>
</feature>
<feature type="transmembrane region" description="Helical" evidence="1">
    <location>
        <begin position="102"/>
        <end position="122"/>
    </location>
</feature>
<dbReference type="EMBL" id="FSRC01000003">
    <property type="protein sequence ID" value="SIO13571.1"/>
    <property type="molecule type" value="Genomic_DNA"/>
</dbReference>
<reference evidence="3" key="1">
    <citation type="submission" date="2016-11" db="EMBL/GenBank/DDBJ databases">
        <authorList>
            <person name="Varghese N."/>
            <person name="Submissions S."/>
        </authorList>
    </citation>
    <scope>NUCLEOTIDE SEQUENCE [LARGE SCALE GENOMIC DNA]</scope>
    <source>
        <strain evidence="3">DSM 15292</strain>
    </source>
</reference>
<dbReference type="Proteomes" id="UP000185221">
    <property type="component" value="Unassembled WGS sequence"/>
</dbReference>
<gene>
    <name evidence="2" type="ORF">SAMN05444394_3466</name>
</gene>
<feature type="transmembrane region" description="Helical" evidence="1">
    <location>
        <begin position="7"/>
        <end position="29"/>
    </location>
</feature>
<evidence type="ECO:0008006" key="4">
    <source>
        <dbReference type="Google" id="ProtNLM"/>
    </source>
</evidence>
<name>A0A1N6H187_9BACT</name>
<evidence type="ECO:0000313" key="2">
    <source>
        <dbReference type="EMBL" id="SIO13571.1"/>
    </source>
</evidence>
<keyword evidence="1" id="KW-0472">Membrane</keyword>
<accession>A0A1N6H187</accession>
<feature type="transmembrane region" description="Helical" evidence="1">
    <location>
        <begin position="191"/>
        <end position="211"/>
    </location>
</feature>